<sequence>EDEAEIPDETADNAHCDDDSAPVVVTELAPAGLGHAEIKKEVSTVKTQVQRSQVSDSKYSVQALALLAELTAPILDVIYIQ</sequence>
<name>A0A0B6XT80_9EUPU</name>
<dbReference type="EMBL" id="HACG01000372">
    <property type="protein sequence ID" value="CEK47237.1"/>
    <property type="molecule type" value="Transcribed_RNA"/>
</dbReference>
<protein>
    <submittedName>
        <fullName evidence="1">Uncharacterized protein</fullName>
    </submittedName>
</protein>
<proteinExistence type="predicted"/>
<feature type="non-terminal residue" evidence="1">
    <location>
        <position position="1"/>
    </location>
</feature>
<evidence type="ECO:0000313" key="1">
    <source>
        <dbReference type="EMBL" id="CEK47237.1"/>
    </source>
</evidence>
<dbReference type="AlphaFoldDB" id="A0A0B6XT80"/>
<gene>
    <name evidence="1" type="primary">ORF843</name>
</gene>
<reference evidence="1" key="1">
    <citation type="submission" date="2014-12" db="EMBL/GenBank/DDBJ databases">
        <title>Insight into the proteome of Arion vulgaris.</title>
        <authorList>
            <person name="Aradska J."/>
            <person name="Bulat T."/>
            <person name="Smidak R."/>
            <person name="Sarate P."/>
            <person name="Gangsoo J."/>
            <person name="Sialana F."/>
            <person name="Bilban M."/>
            <person name="Lubec G."/>
        </authorList>
    </citation>
    <scope>NUCLEOTIDE SEQUENCE</scope>
    <source>
        <tissue evidence="1">Skin</tissue>
    </source>
</reference>
<organism evidence="1">
    <name type="scientific">Arion vulgaris</name>
    <dbReference type="NCBI Taxonomy" id="1028688"/>
    <lineage>
        <taxon>Eukaryota</taxon>
        <taxon>Metazoa</taxon>
        <taxon>Spiralia</taxon>
        <taxon>Lophotrochozoa</taxon>
        <taxon>Mollusca</taxon>
        <taxon>Gastropoda</taxon>
        <taxon>Heterobranchia</taxon>
        <taxon>Euthyneura</taxon>
        <taxon>Panpulmonata</taxon>
        <taxon>Eupulmonata</taxon>
        <taxon>Stylommatophora</taxon>
        <taxon>Helicina</taxon>
        <taxon>Arionoidea</taxon>
        <taxon>Arionidae</taxon>
        <taxon>Arion</taxon>
    </lineage>
</organism>
<accession>A0A0B6XT80</accession>